<comment type="similarity">
    <text evidence="1 5">Belongs to the glutathione peroxidase family.</text>
</comment>
<evidence type="ECO:0000256" key="5">
    <source>
        <dbReference type="RuleBase" id="RU000499"/>
    </source>
</evidence>
<organism evidence="7 8">
    <name type="scientific">Maribellus comscasis</name>
    <dbReference type="NCBI Taxonomy" id="2681766"/>
    <lineage>
        <taxon>Bacteria</taxon>
        <taxon>Pseudomonadati</taxon>
        <taxon>Bacteroidota</taxon>
        <taxon>Bacteroidia</taxon>
        <taxon>Marinilabiliales</taxon>
        <taxon>Prolixibacteraceae</taxon>
        <taxon>Maribellus</taxon>
    </lineage>
</organism>
<protein>
    <recommendedName>
        <fullName evidence="5">Glutathione peroxidase</fullName>
    </recommendedName>
</protein>
<evidence type="ECO:0000256" key="2">
    <source>
        <dbReference type="ARBA" id="ARBA00022559"/>
    </source>
</evidence>
<evidence type="ECO:0000256" key="1">
    <source>
        <dbReference type="ARBA" id="ARBA00006926"/>
    </source>
</evidence>
<dbReference type="GO" id="GO:0034599">
    <property type="term" value="P:cellular response to oxidative stress"/>
    <property type="evidence" value="ECO:0007669"/>
    <property type="project" value="TreeGrafter"/>
</dbReference>
<dbReference type="InterPro" id="IPR029759">
    <property type="entry name" value="GPX_AS"/>
</dbReference>
<accession>A0A6I6JH26</accession>
<dbReference type="EMBL" id="CP046401">
    <property type="protein sequence ID" value="QGY42106.1"/>
    <property type="molecule type" value="Genomic_DNA"/>
</dbReference>
<keyword evidence="8" id="KW-1185">Reference proteome</keyword>
<dbReference type="KEGG" id="mcos:GM418_00075"/>
<dbReference type="Proteomes" id="UP000428260">
    <property type="component" value="Chromosome"/>
</dbReference>
<feature type="signal peptide" evidence="6">
    <location>
        <begin position="1"/>
        <end position="20"/>
    </location>
</feature>
<dbReference type="RefSeq" id="WP_158861941.1">
    <property type="nucleotide sequence ID" value="NZ_CP046401.1"/>
</dbReference>
<evidence type="ECO:0000256" key="3">
    <source>
        <dbReference type="ARBA" id="ARBA00023002"/>
    </source>
</evidence>
<keyword evidence="6" id="KW-0732">Signal</keyword>
<dbReference type="PANTHER" id="PTHR11592">
    <property type="entry name" value="GLUTATHIONE PEROXIDASE"/>
    <property type="match status" value="1"/>
</dbReference>
<feature type="chain" id="PRO_5026104649" description="Glutathione peroxidase" evidence="6">
    <location>
        <begin position="21"/>
        <end position="182"/>
    </location>
</feature>
<dbReference type="InterPro" id="IPR000889">
    <property type="entry name" value="Glutathione_peroxidase"/>
</dbReference>
<keyword evidence="2 5" id="KW-0575">Peroxidase</keyword>
<dbReference type="GO" id="GO:0004601">
    <property type="term" value="F:peroxidase activity"/>
    <property type="evidence" value="ECO:0007669"/>
    <property type="project" value="UniProtKB-KW"/>
</dbReference>
<dbReference type="PRINTS" id="PR01011">
    <property type="entry name" value="GLUTPROXDASE"/>
</dbReference>
<evidence type="ECO:0000313" key="8">
    <source>
        <dbReference type="Proteomes" id="UP000428260"/>
    </source>
</evidence>
<dbReference type="FunFam" id="3.40.30.10:FF:000010">
    <property type="entry name" value="Glutathione peroxidase"/>
    <property type="match status" value="1"/>
</dbReference>
<dbReference type="InterPro" id="IPR036249">
    <property type="entry name" value="Thioredoxin-like_sf"/>
</dbReference>
<dbReference type="PROSITE" id="PS00460">
    <property type="entry name" value="GLUTATHIONE_PEROXID_1"/>
    <property type="match status" value="1"/>
</dbReference>
<evidence type="ECO:0000256" key="6">
    <source>
        <dbReference type="SAM" id="SignalP"/>
    </source>
</evidence>
<dbReference type="Gene3D" id="3.40.30.10">
    <property type="entry name" value="Glutaredoxin"/>
    <property type="match status" value="1"/>
</dbReference>
<feature type="active site" evidence="4">
    <location>
        <position position="56"/>
    </location>
</feature>
<reference evidence="7 8" key="1">
    <citation type="submission" date="2019-11" db="EMBL/GenBank/DDBJ databases">
        <authorList>
            <person name="Zheng R.K."/>
            <person name="Sun C.M."/>
        </authorList>
    </citation>
    <scope>NUCLEOTIDE SEQUENCE [LARGE SCALE GENOMIC DNA]</scope>
    <source>
        <strain evidence="7 8">WC007</strain>
    </source>
</reference>
<sequence>MKKIIFFIATAFFLSFVTYAQNTIHEFKVDDIDGNSFDLSSLKGKKVLVVNTASKCGLTPQYEQLQELYETYGGEDFVIIGFPANNFANQEPGSNEEIEEFCQKNYGVTFPMMSKISVKGDDMHPVYQWLTQKNRNGVMDSEVSWNFQKYLINKNGELVEMIAPKTKPNDEKIINWIKGTKP</sequence>
<evidence type="ECO:0000313" key="7">
    <source>
        <dbReference type="EMBL" id="QGY42106.1"/>
    </source>
</evidence>
<evidence type="ECO:0000256" key="4">
    <source>
        <dbReference type="PIRSR" id="PIRSR000303-1"/>
    </source>
</evidence>
<gene>
    <name evidence="7" type="ORF">GM418_00075</name>
</gene>
<dbReference type="SUPFAM" id="SSF52833">
    <property type="entry name" value="Thioredoxin-like"/>
    <property type="match status" value="1"/>
</dbReference>
<dbReference type="CDD" id="cd00340">
    <property type="entry name" value="GSH_Peroxidase"/>
    <property type="match status" value="1"/>
</dbReference>
<dbReference type="Pfam" id="PF00255">
    <property type="entry name" value="GSHPx"/>
    <property type="match status" value="1"/>
</dbReference>
<proteinExistence type="inferred from homology"/>
<name>A0A6I6JH26_9BACT</name>
<keyword evidence="3 5" id="KW-0560">Oxidoreductase</keyword>
<dbReference type="PANTHER" id="PTHR11592:SF78">
    <property type="entry name" value="GLUTATHIONE PEROXIDASE"/>
    <property type="match status" value="1"/>
</dbReference>
<dbReference type="AlphaFoldDB" id="A0A6I6JH26"/>
<dbReference type="PIRSF" id="PIRSF000303">
    <property type="entry name" value="Glutathion_perox"/>
    <property type="match status" value="1"/>
</dbReference>
<dbReference type="PROSITE" id="PS51355">
    <property type="entry name" value="GLUTATHIONE_PEROXID_3"/>
    <property type="match status" value="1"/>
</dbReference>